<name>A0A401J850_SPHXE</name>
<organism evidence="1 2">
    <name type="scientific">Sphingobium xenophagum</name>
    <dbReference type="NCBI Taxonomy" id="121428"/>
    <lineage>
        <taxon>Bacteria</taxon>
        <taxon>Pseudomonadati</taxon>
        <taxon>Pseudomonadota</taxon>
        <taxon>Alphaproteobacteria</taxon>
        <taxon>Sphingomonadales</taxon>
        <taxon>Sphingomonadaceae</taxon>
        <taxon>Sphingobium</taxon>
    </lineage>
</organism>
<accession>A0A401J850</accession>
<protein>
    <submittedName>
        <fullName evidence="1">Uncharacterized protein</fullName>
    </submittedName>
</protein>
<dbReference type="AlphaFoldDB" id="A0A401J850"/>
<comment type="caution">
    <text evidence="1">The sequence shown here is derived from an EMBL/GenBank/DDBJ whole genome shotgun (WGS) entry which is preliminary data.</text>
</comment>
<dbReference type="Proteomes" id="UP000290975">
    <property type="component" value="Unassembled WGS sequence"/>
</dbReference>
<dbReference type="EMBL" id="BBQY01000047">
    <property type="protein sequence ID" value="GBH32846.1"/>
    <property type="molecule type" value="Genomic_DNA"/>
</dbReference>
<reference evidence="1 2" key="1">
    <citation type="submission" date="2014-12" db="EMBL/GenBank/DDBJ databases">
        <title>Whole genome sequencing of Sphingobium xenophagum OW59.</title>
        <authorList>
            <person name="Ohta Y."/>
            <person name="Nishi S."/>
            <person name="Hatada Y."/>
        </authorList>
    </citation>
    <scope>NUCLEOTIDE SEQUENCE [LARGE SCALE GENOMIC DNA]</scope>
    <source>
        <strain evidence="1 2">OW59</strain>
    </source>
</reference>
<evidence type="ECO:0000313" key="2">
    <source>
        <dbReference type="Proteomes" id="UP000290975"/>
    </source>
</evidence>
<sequence length="82" mass="8794">MVPVEADVQPAVAAAVPGCEERGMPQDMDSQLTALLRRLPDWMRRDIAAIDPARRERAEEALHAMLLALIQGTAGSVSGQDG</sequence>
<gene>
    <name evidence="1" type="ORF">MBESOW_P4077</name>
</gene>
<proteinExistence type="predicted"/>
<keyword evidence="2" id="KW-1185">Reference proteome</keyword>
<evidence type="ECO:0000313" key="1">
    <source>
        <dbReference type="EMBL" id="GBH32846.1"/>
    </source>
</evidence>